<organism evidence="1">
    <name type="scientific">marine sediment metagenome</name>
    <dbReference type="NCBI Taxonomy" id="412755"/>
    <lineage>
        <taxon>unclassified sequences</taxon>
        <taxon>metagenomes</taxon>
        <taxon>ecological metagenomes</taxon>
    </lineage>
</organism>
<proteinExistence type="predicted"/>
<sequence length="94" mass="11050">PYGESYEEMNRYLTIALTELGSWYEVEFWAGADNNRRFTRQLVSSVRIDEKQIEDPAFIKDVEPHLMMAIERTEALQYGDLTEVYPPTRPTRFG</sequence>
<gene>
    <name evidence="1" type="ORF">S03H2_71451</name>
</gene>
<reference evidence="1" key="1">
    <citation type="journal article" date="2014" name="Front. Microbiol.">
        <title>High frequency of phylogenetically diverse reductive dehalogenase-homologous genes in deep subseafloor sedimentary metagenomes.</title>
        <authorList>
            <person name="Kawai M."/>
            <person name="Futagami T."/>
            <person name="Toyoda A."/>
            <person name="Takaki Y."/>
            <person name="Nishi S."/>
            <person name="Hori S."/>
            <person name="Arai W."/>
            <person name="Tsubouchi T."/>
            <person name="Morono Y."/>
            <person name="Uchiyama I."/>
            <person name="Ito T."/>
            <person name="Fujiyama A."/>
            <person name="Inagaki F."/>
            <person name="Takami H."/>
        </authorList>
    </citation>
    <scope>NUCLEOTIDE SEQUENCE</scope>
    <source>
        <strain evidence="1">Expedition CK06-06</strain>
    </source>
</reference>
<dbReference type="EMBL" id="BARU01047826">
    <property type="protein sequence ID" value="GAH91074.1"/>
    <property type="molecule type" value="Genomic_DNA"/>
</dbReference>
<protein>
    <submittedName>
        <fullName evidence="1">Uncharacterized protein</fullName>
    </submittedName>
</protein>
<feature type="non-terminal residue" evidence="1">
    <location>
        <position position="1"/>
    </location>
</feature>
<accession>X1KLQ5</accession>
<comment type="caution">
    <text evidence="1">The sequence shown here is derived from an EMBL/GenBank/DDBJ whole genome shotgun (WGS) entry which is preliminary data.</text>
</comment>
<name>X1KLQ5_9ZZZZ</name>
<evidence type="ECO:0000313" key="1">
    <source>
        <dbReference type="EMBL" id="GAH91074.1"/>
    </source>
</evidence>
<feature type="non-terminal residue" evidence="1">
    <location>
        <position position="94"/>
    </location>
</feature>
<dbReference type="AlphaFoldDB" id="X1KLQ5"/>